<feature type="compositionally biased region" description="Polar residues" evidence="1">
    <location>
        <begin position="38"/>
        <end position="55"/>
    </location>
</feature>
<dbReference type="Proteomes" id="UP000477386">
    <property type="component" value="Unassembled WGS sequence"/>
</dbReference>
<gene>
    <name evidence="2" type="ORF">GK091_01175</name>
</gene>
<evidence type="ECO:0000313" key="3">
    <source>
        <dbReference type="Proteomes" id="UP000477386"/>
    </source>
</evidence>
<evidence type="ECO:0000256" key="1">
    <source>
        <dbReference type="SAM" id="MobiDB-lite"/>
    </source>
</evidence>
<comment type="caution">
    <text evidence="2">The sequence shown here is derived from an EMBL/GenBank/DDBJ whole genome shotgun (WGS) entry which is preliminary data.</text>
</comment>
<dbReference type="RefSeq" id="WP_164034807.1">
    <property type="nucleotide sequence ID" value="NZ_JAAGNZ010000001.1"/>
</dbReference>
<sequence>MMGFIQDSQLHTSLEQTRDRHFNVPSADKKKNRASIPAPQSQPGADAWQTGSVTQLPALMKRKQH</sequence>
<reference evidence="2 3" key="1">
    <citation type="submission" date="2020-02" db="EMBL/GenBank/DDBJ databases">
        <title>Draft genome sequence of two Spirosoma agri KCTC 52727 and Spirosoma terrae KCTC 52035.</title>
        <authorList>
            <person name="Rojas J."/>
            <person name="Ambika Manirajan B."/>
            <person name="Ratering S."/>
            <person name="Suarez C."/>
            <person name="Schnell S."/>
        </authorList>
    </citation>
    <scope>NUCLEOTIDE SEQUENCE [LARGE SCALE GENOMIC DNA]</scope>
    <source>
        <strain evidence="2 3">KCTC 52727</strain>
    </source>
</reference>
<evidence type="ECO:0000313" key="2">
    <source>
        <dbReference type="EMBL" id="NEU65478.1"/>
    </source>
</evidence>
<accession>A0A6M0IBP6</accession>
<name>A0A6M0IBP6_9BACT</name>
<protein>
    <submittedName>
        <fullName evidence="2">OBAP family protein</fullName>
    </submittedName>
</protein>
<feature type="compositionally biased region" description="Polar residues" evidence="1">
    <location>
        <begin position="1"/>
        <end position="15"/>
    </location>
</feature>
<dbReference type="EMBL" id="JAAGNZ010000001">
    <property type="protein sequence ID" value="NEU65478.1"/>
    <property type="molecule type" value="Genomic_DNA"/>
</dbReference>
<keyword evidence="3" id="KW-1185">Reference proteome</keyword>
<proteinExistence type="predicted"/>
<feature type="region of interest" description="Disordered" evidence="1">
    <location>
        <begin position="1"/>
        <end position="65"/>
    </location>
</feature>
<dbReference type="AlphaFoldDB" id="A0A6M0IBP6"/>
<organism evidence="2 3">
    <name type="scientific">Spirosoma agri</name>
    <dbReference type="NCBI Taxonomy" id="1987381"/>
    <lineage>
        <taxon>Bacteria</taxon>
        <taxon>Pseudomonadati</taxon>
        <taxon>Bacteroidota</taxon>
        <taxon>Cytophagia</taxon>
        <taxon>Cytophagales</taxon>
        <taxon>Cytophagaceae</taxon>
        <taxon>Spirosoma</taxon>
    </lineage>
</organism>